<name>A0ABS9CQM8_9FIRM</name>
<feature type="domain" description="Cysteine-rich VLP" evidence="1">
    <location>
        <begin position="10"/>
        <end position="64"/>
    </location>
</feature>
<dbReference type="Proteomes" id="UP001299220">
    <property type="component" value="Unassembled WGS sequence"/>
</dbReference>
<gene>
    <name evidence="2" type="ORF">JQM67_11795</name>
</gene>
<organism evidence="2 3">
    <name type="scientific">Anaeromassilibacillus senegalensis</name>
    <dbReference type="NCBI Taxonomy" id="1673717"/>
    <lineage>
        <taxon>Bacteria</taxon>
        <taxon>Bacillati</taxon>
        <taxon>Bacillota</taxon>
        <taxon>Clostridia</taxon>
        <taxon>Eubacteriales</taxon>
        <taxon>Acutalibacteraceae</taxon>
        <taxon>Anaeromassilibacillus</taxon>
    </lineage>
</organism>
<dbReference type="RefSeq" id="WP_235324299.1">
    <property type="nucleotide sequence ID" value="NZ_JAFBIT010000003.1"/>
</dbReference>
<reference evidence="2 3" key="1">
    <citation type="submission" date="2020-12" db="EMBL/GenBank/DDBJ databases">
        <title>Whole genome sequences of gut porcine anaerobes.</title>
        <authorList>
            <person name="Kubasova T."/>
            <person name="Jahodarova E."/>
            <person name="Rychlik I."/>
        </authorList>
    </citation>
    <scope>NUCLEOTIDE SEQUENCE [LARGE SCALE GENOMIC DNA]</scope>
    <source>
        <strain evidence="2 3">An867</strain>
    </source>
</reference>
<evidence type="ECO:0000259" key="1">
    <source>
        <dbReference type="Pfam" id="PF14194"/>
    </source>
</evidence>
<dbReference type="EMBL" id="JAFBIT010000003">
    <property type="protein sequence ID" value="MCF2653283.1"/>
    <property type="molecule type" value="Genomic_DNA"/>
</dbReference>
<evidence type="ECO:0000313" key="3">
    <source>
        <dbReference type="Proteomes" id="UP001299220"/>
    </source>
</evidence>
<sequence length="121" mass="13741">MAKTERELTVPERRSIRKLVTGSCANYDRDYGCLPLDCECPMLGICYTNSAMCRYFWEAVLPNDPELEAALQALPTKRCQHCGKPFPVNGRRVYCSDKCADDARKKQTAARVRKYRSKAAV</sequence>
<evidence type="ECO:0000313" key="2">
    <source>
        <dbReference type="EMBL" id="MCF2653283.1"/>
    </source>
</evidence>
<keyword evidence="3" id="KW-1185">Reference proteome</keyword>
<proteinExistence type="predicted"/>
<comment type="caution">
    <text evidence="2">The sequence shown here is derived from an EMBL/GenBank/DDBJ whole genome shotgun (WGS) entry which is preliminary data.</text>
</comment>
<dbReference type="InterPro" id="IPR025973">
    <property type="entry name" value="Cys_rich_VLP_dom"/>
</dbReference>
<protein>
    <submittedName>
        <fullName evidence="2">Cysteine-rich VLP protein</fullName>
    </submittedName>
</protein>
<dbReference type="Pfam" id="PF14194">
    <property type="entry name" value="Cys_rich_VLP"/>
    <property type="match status" value="1"/>
</dbReference>
<accession>A0ABS9CQM8</accession>